<dbReference type="EMBL" id="VYQC01000014">
    <property type="protein sequence ID" value="KAA9040108.1"/>
    <property type="molecule type" value="Genomic_DNA"/>
</dbReference>
<evidence type="ECO:0008006" key="3">
    <source>
        <dbReference type="Google" id="ProtNLM"/>
    </source>
</evidence>
<dbReference type="AlphaFoldDB" id="A0AAI9WGL8"/>
<gene>
    <name evidence="1" type="ORF">F6S82_20165</name>
</gene>
<reference evidence="2" key="1">
    <citation type="journal article" date="2018" name="J. Anim. Genet.">
        <title>Acquired interbacterial defense systems protect against interspecies antagonism in the human gut microbiome.</title>
        <authorList>
            <person name="Ross B.D."/>
            <person name="Verster A.J."/>
            <person name="Radey M.C."/>
            <person name="Schmidtke D.T."/>
            <person name="Pope C.E."/>
            <person name="Hoffman L.R."/>
            <person name="Hajjar A."/>
            <person name="Peterson S.B."/>
            <person name="Borenstein E."/>
            <person name="Mougous J."/>
        </authorList>
    </citation>
    <scope>NUCLEOTIDE SEQUENCE [LARGE SCALE GENOMIC DNA]</scope>
    <source>
        <strain evidence="2">H204</strain>
    </source>
</reference>
<protein>
    <recommendedName>
        <fullName evidence="3">PEGA domain-containing protein</fullName>
    </recommendedName>
</protein>
<evidence type="ECO:0000313" key="1">
    <source>
        <dbReference type="EMBL" id="KAA9040108.1"/>
    </source>
</evidence>
<comment type="caution">
    <text evidence="1">The sequence shown here is derived from an EMBL/GenBank/DDBJ whole genome shotgun (WGS) entry which is preliminary data.</text>
</comment>
<organism evidence="1 2">
    <name type="scientific">Bacteroides xylanisolvens</name>
    <dbReference type="NCBI Taxonomy" id="371601"/>
    <lineage>
        <taxon>Bacteria</taxon>
        <taxon>Pseudomonadati</taxon>
        <taxon>Bacteroidota</taxon>
        <taxon>Bacteroidia</taxon>
        <taxon>Bacteroidales</taxon>
        <taxon>Bacteroidaceae</taxon>
        <taxon>Bacteroides</taxon>
    </lineage>
</organism>
<proteinExistence type="predicted"/>
<name>A0AAI9WGL8_9BACE</name>
<sequence length="223" mass="25274">MSVVVCHAEKIPKIVKVTVEPKDAAIYINNALTGYGYAEFTRPKKKNEVIIIRCECSEYKPILTKFYGGDKRSSLSFALQQDGFYRASAASGIVNKFFTIDLDSLYYRVDGDKVNASPAWKLLHQILLNYFDEIAATDIYGGYLQTPWQYKTFSLSEKQIRNRVTIRDISTPKRVAFQIKVSSEVAGTMAARHGEFTEVDRIPKELEPLIEELQTRIGKVSSL</sequence>
<dbReference type="Proteomes" id="UP000327007">
    <property type="component" value="Unassembled WGS sequence"/>
</dbReference>
<accession>A0AAI9WGL8</accession>
<evidence type="ECO:0000313" key="2">
    <source>
        <dbReference type="Proteomes" id="UP000327007"/>
    </source>
</evidence>